<evidence type="ECO:0000259" key="3">
    <source>
        <dbReference type="PROSITE" id="PS50114"/>
    </source>
</evidence>
<feature type="compositionally biased region" description="Low complexity" evidence="2">
    <location>
        <begin position="257"/>
        <end position="266"/>
    </location>
</feature>
<keyword evidence="1" id="KW-0863">Zinc-finger</keyword>
<evidence type="ECO:0000256" key="2">
    <source>
        <dbReference type="SAM" id="MobiDB-lite"/>
    </source>
</evidence>
<proteinExistence type="predicted"/>
<dbReference type="PROSITE" id="PS50114">
    <property type="entry name" value="GATA_ZN_FINGER_2"/>
    <property type="match status" value="1"/>
</dbReference>
<feature type="compositionally biased region" description="Low complexity" evidence="2">
    <location>
        <begin position="385"/>
        <end position="398"/>
    </location>
</feature>
<dbReference type="InterPro" id="IPR013088">
    <property type="entry name" value="Znf_NHR/GATA"/>
</dbReference>
<keyword evidence="5" id="KW-1185">Reference proteome</keyword>
<dbReference type="SMART" id="SM00401">
    <property type="entry name" value="ZnF_GATA"/>
    <property type="match status" value="1"/>
</dbReference>
<feature type="region of interest" description="Disordered" evidence="2">
    <location>
        <begin position="439"/>
        <end position="476"/>
    </location>
</feature>
<feature type="region of interest" description="Disordered" evidence="2">
    <location>
        <begin position="251"/>
        <end position="278"/>
    </location>
</feature>
<feature type="region of interest" description="Disordered" evidence="2">
    <location>
        <begin position="355"/>
        <end position="403"/>
    </location>
</feature>
<reference evidence="4 5" key="1">
    <citation type="submission" date="2024-01" db="EMBL/GenBank/DDBJ databases">
        <authorList>
            <consortium name="Genoscope - CEA"/>
            <person name="William W."/>
        </authorList>
    </citation>
    <scope>NUCLEOTIDE SEQUENCE [LARGE SCALE GENOMIC DNA]</scope>
    <source>
        <strain evidence="4 5">29B2s-10</strain>
    </source>
</reference>
<evidence type="ECO:0000313" key="5">
    <source>
        <dbReference type="Proteomes" id="UP001497600"/>
    </source>
</evidence>
<feature type="region of interest" description="Disordered" evidence="2">
    <location>
        <begin position="35"/>
        <end position="95"/>
    </location>
</feature>
<keyword evidence="1" id="KW-0862">Zinc</keyword>
<feature type="domain" description="GATA-type" evidence="3">
    <location>
        <begin position="479"/>
        <end position="516"/>
    </location>
</feature>
<keyword evidence="1" id="KW-0479">Metal-binding</keyword>
<name>A0ABP0E5D7_9ASCO</name>
<sequence>MSLLHTPIFNTNHFKPGHSRSRSYNELLSQFKSAISSTSKNSSPSPSVSRSTYVKKRSYSDLIRESPGLTGVDEDSKRARTAPPSPPYDSYASRKASISKLPSTLNFKSGVVVRSRSLSPVKRAIGPISPTYSPNTSPVTPKMTLEKSSVADTVLPSVDSATISSSSYSTSSSSTSKKSGVTLPSISAALQSAPLTPVSNVKLNPITPTVSLDYFDTYKPNDENWRYELLDSITKTSKNFNLNRYNYLNRSPSTQAHTSTYSSNPNHHSHSSSKPAFNSKISSKILHNSKIEKQPRSYSSRSPKAYTEKKINFPYESNYTYLNKTYLTDVEKYPEYLELAQSLISLSRSAQSPPQQYSAYTAAQAPSPQAHSYTNQSQTRHRETSSPSSVSLPHMSPVLPSPPQIATMTHNSHPTVYQTAPIHNIQLTPQTPFNPFLNMVNEVSPTTPKKELKTPLTPPSSKSKSRTELLKSPTKSSSQHNARVCISCGSDQSPCWRPSWSIKEGQLCNSCGLRYKKTSARCLNQECKKIPAKGEWSLMQSKGKMVFDDGKDGYSCLDCNWRVEVKK</sequence>
<feature type="compositionally biased region" description="Polar residues" evidence="2">
    <location>
        <begin position="355"/>
        <end position="378"/>
    </location>
</feature>
<dbReference type="CDD" id="cd00202">
    <property type="entry name" value="ZnF_GATA"/>
    <property type="match status" value="1"/>
</dbReference>
<accession>A0ABP0E5D7</accession>
<feature type="compositionally biased region" description="Low complexity" evidence="2">
    <location>
        <begin position="35"/>
        <end position="51"/>
    </location>
</feature>
<dbReference type="Gene3D" id="3.30.50.10">
    <property type="entry name" value="Erythroid Transcription Factor GATA-1, subunit A"/>
    <property type="match status" value="1"/>
</dbReference>
<dbReference type="InterPro" id="IPR000679">
    <property type="entry name" value="Znf_GATA"/>
</dbReference>
<dbReference type="Proteomes" id="UP001497600">
    <property type="component" value="Chromosome A"/>
</dbReference>
<evidence type="ECO:0000313" key="4">
    <source>
        <dbReference type="EMBL" id="CAK7892303.1"/>
    </source>
</evidence>
<protein>
    <submittedName>
        <fullName evidence="4">Transcriptional regulatory protein Ash1p</fullName>
    </submittedName>
</protein>
<dbReference type="EMBL" id="OZ004253">
    <property type="protein sequence ID" value="CAK7892303.1"/>
    <property type="molecule type" value="Genomic_DNA"/>
</dbReference>
<dbReference type="SUPFAM" id="SSF57716">
    <property type="entry name" value="Glucocorticoid receptor-like (DNA-binding domain)"/>
    <property type="match status" value="1"/>
</dbReference>
<organism evidence="4 5">
    <name type="scientific">[Candida] anglica</name>
    <dbReference type="NCBI Taxonomy" id="148631"/>
    <lineage>
        <taxon>Eukaryota</taxon>
        <taxon>Fungi</taxon>
        <taxon>Dikarya</taxon>
        <taxon>Ascomycota</taxon>
        <taxon>Saccharomycotina</taxon>
        <taxon>Pichiomycetes</taxon>
        <taxon>Debaryomycetaceae</taxon>
        <taxon>Kurtzmaniella</taxon>
    </lineage>
</organism>
<dbReference type="Pfam" id="PF00320">
    <property type="entry name" value="GATA"/>
    <property type="match status" value="1"/>
</dbReference>
<evidence type="ECO:0000256" key="1">
    <source>
        <dbReference type="PROSITE-ProRule" id="PRU00094"/>
    </source>
</evidence>
<gene>
    <name evidence="4" type="primary">ASH1</name>
    <name evidence="4" type="ORF">CAAN4_A02322</name>
</gene>